<evidence type="ECO:0000313" key="2">
    <source>
        <dbReference type="Proteomes" id="UP000244904"/>
    </source>
</evidence>
<dbReference type="RefSeq" id="WP_219928989.1">
    <property type="nucleotide sequence ID" value="NZ_OMOJ01000001.1"/>
</dbReference>
<gene>
    <name evidence="1" type="ORF">PRI8871_00702</name>
</gene>
<protein>
    <submittedName>
        <fullName evidence="1">Uncharacterized protein</fullName>
    </submittedName>
</protein>
<evidence type="ECO:0000313" key="1">
    <source>
        <dbReference type="EMBL" id="SPF78111.1"/>
    </source>
</evidence>
<dbReference type="EMBL" id="OMOJ01000001">
    <property type="protein sequence ID" value="SPF78111.1"/>
    <property type="molecule type" value="Genomic_DNA"/>
</dbReference>
<proteinExistence type="predicted"/>
<organism evidence="1 2">
    <name type="scientific">Pseudoprimorskyibacter insulae</name>
    <dbReference type="NCBI Taxonomy" id="1695997"/>
    <lineage>
        <taxon>Bacteria</taxon>
        <taxon>Pseudomonadati</taxon>
        <taxon>Pseudomonadota</taxon>
        <taxon>Alphaproteobacteria</taxon>
        <taxon>Rhodobacterales</taxon>
        <taxon>Paracoccaceae</taxon>
        <taxon>Pseudoprimorskyibacter</taxon>
    </lineage>
</organism>
<reference evidence="2" key="1">
    <citation type="submission" date="2018-03" db="EMBL/GenBank/DDBJ databases">
        <authorList>
            <person name="Rodrigo-Torres L."/>
            <person name="Arahal R. D."/>
            <person name="Lucena T."/>
        </authorList>
    </citation>
    <scope>NUCLEOTIDE SEQUENCE [LARGE SCALE GENOMIC DNA]</scope>
    <source>
        <strain evidence="2">CECT 8871</strain>
    </source>
</reference>
<accession>A0A2R8APY6</accession>
<dbReference type="AlphaFoldDB" id="A0A2R8APY6"/>
<keyword evidence="2" id="KW-1185">Reference proteome</keyword>
<name>A0A2R8APY6_9RHOB</name>
<dbReference type="Proteomes" id="UP000244904">
    <property type="component" value="Unassembled WGS sequence"/>
</dbReference>
<sequence>MDIRNILVPLSGLFAPDDPVSLDVPALQVSTQLAHLFGSQVEVLCALGPAGAEANG</sequence>